<evidence type="ECO:0000313" key="3">
    <source>
        <dbReference type="Proteomes" id="UP000664940"/>
    </source>
</evidence>
<reference evidence="2 3" key="1">
    <citation type="journal article" date="2020" name="Nature">
        <title>Six reference-quality genomes reveal evolution of bat adaptations.</title>
        <authorList>
            <person name="Jebb D."/>
            <person name="Huang Z."/>
            <person name="Pippel M."/>
            <person name="Hughes G.M."/>
            <person name="Lavrichenko K."/>
            <person name="Devanna P."/>
            <person name="Winkler S."/>
            <person name="Jermiin L.S."/>
            <person name="Skirmuntt E.C."/>
            <person name="Katzourakis A."/>
            <person name="Burkitt-Gray L."/>
            <person name="Ray D.A."/>
            <person name="Sullivan K.A.M."/>
            <person name="Roscito J.G."/>
            <person name="Kirilenko B.M."/>
            <person name="Davalos L.M."/>
            <person name="Corthals A.P."/>
            <person name="Power M.L."/>
            <person name="Jones G."/>
            <person name="Ransome R.D."/>
            <person name="Dechmann D.K.N."/>
            <person name="Locatelli A.G."/>
            <person name="Puechmaille S.J."/>
            <person name="Fedrigo O."/>
            <person name="Jarvis E.D."/>
            <person name="Hiller M."/>
            <person name="Vernes S.C."/>
            <person name="Myers E.W."/>
            <person name="Teeling E.C."/>
        </authorList>
    </citation>
    <scope>NUCLEOTIDE SEQUENCE [LARGE SCALE GENOMIC DNA]</scope>
    <source>
        <strain evidence="2">Bat1K_MPI-CBG_1</strain>
    </source>
</reference>
<name>A0A834EMS3_9CHIR</name>
<protein>
    <submittedName>
        <fullName evidence="2">Uncharacterized protein</fullName>
    </submittedName>
</protein>
<accession>A0A834EMS3</accession>
<keyword evidence="1" id="KW-0472">Membrane</keyword>
<dbReference type="EMBL" id="JABVXQ010000003">
    <property type="protein sequence ID" value="KAF6119887.1"/>
    <property type="molecule type" value="Genomic_DNA"/>
</dbReference>
<evidence type="ECO:0000313" key="2">
    <source>
        <dbReference type="EMBL" id="KAF6119887.1"/>
    </source>
</evidence>
<organism evidence="2 3">
    <name type="scientific">Phyllostomus discolor</name>
    <name type="common">pale spear-nosed bat</name>
    <dbReference type="NCBI Taxonomy" id="89673"/>
    <lineage>
        <taxon>Eukaryota</taxon>
        <taxon>Metazoa</taxon>
        <taxon>Chordata</taxon>
        <taxon>Craniata</taxon>
        <taxon>Vertebrata</taxon>
        <taxon>Euteleostomi</taxon>
        <taxon>Mammalia</taxon>
        <taxon>Eutheria</taxon>
        <taxon>Laurasiatheria</taxon>
        <taxon>Chiroptera</taxon>
        <taxon>Yangochiroptera</taxon>
        <taxon>Phyllostomidae</taxon>
        <taxon>Phyllostominae</taxon>
        <taxon>Phyllostomus</taxon>
    </lineage>
</organism>
<keyword evidence="1" id="KW-1133">Transmembrane helix</keyword>
<keyword evidence="1" id="KW-0812">Transmembrane</keyword>
<evidence type="ECO:0000256" key="1">
    <source>
        <dbReference type="SAM" id="Phobius"/>
    </source>
</evidence>
<sequence length="132" mass="15267">MFHLFNFKHHIGVHLEHVFRIVLFSFSFWFEDVYLYLFYFNCCSSTIFYLLLPSQPTHPALRTSLPFPPTPSFCPCALYTCSCKSFPFSPEIPSPLPSIFLNYETLQPLLGFQCCITHFCSVTNLCQCTVSP</sequence>
<feature type="transmembrane region" description="Helical" evidence="1">
    <location>
        <begin position="33"/>
        <end position="52"/>
    </location>
</feature>
<proteinExistence type="predicted"/>
<comment type="caution">
    <text evidence="2">The sequence shown here is derived from an EMBL/GenBank/DDBJ whole genome shotgun (WGS) entry which is preliminary data.</text>
</comment>
<gene>
    <name evidence="2" type="ORF">HJG60_010270</name>
</gene>
<dbReference type="Proteomes" id="UP000664940">
    <property type="component" value="Unassembled WGS sequence"/>
</dbReference>
<dbReference type="AlphaFoldDB" id="A0A834EMS3"/>